<comment type="caution">
    <text evidence="1">The sequence shown here is derived from an EMBL/GenBank/DDBJ whole genome shotgun (WGS) entry which is preliminary data.</text>
</comment>
<accession>A0A9N9IS97</accession>
<dbReference type="AlphaFoldDB" id="A0A9N9IS97"/>
<sequence>LKTNLTSSNSSIDTSTDINNNNIDPKFLLSSNFESNYFFTDLQDERANHQSMINDWMLPISLYPSSPINTYKILAIQTSYRLQLAPMYPYNTRKYFYRASFRWFAIPIIASQRIPNPTARNRHE</sequence>
<feature type="non-terminal residue" evidence="1">
    <location>
        <position position="1"/>
    </location>
</feature>
<evidence type="ECO:0000313" key="2">
    <source>
        <dbReference type="Proteomes" id="UP000789375"/>
    </source>
</evidence>
<organism evidence="1 2">
    <name type="scientific">Funneliformis mosseae</name>
    <name type="common">Endomycorrhizal fungus</name>
    <name type="synonym">Glomus mosseae</name>
    <dbReference type="NCBI Taxonomy" id="27381"/>
    <lineage>
        <taxon>Eukaryota</taxon>
        <taxon>Fungi</taxon>
        <taxon>Fungi incertae sedis</taxon>
        <taxon>Mucoromycota</taxon>
        <taxon>Glomeromycotina</taxon>
        <taxon>Glomeromycetes</taxon>
        <taxon>Glomerales</taxon>
        <taxon>Glomeraceae</taxon>
        <taxon>Funneliformis</taxon>
    </lineage>
</organism>
<keyword evidence="2" id="KW-1185">Reference proteome</keyword>
<feature type="non-terminal residue" evidence="1">
    <location>
        <position position="124"/>
    </location>
</feature>
<protein>
    <submittedName>
        <fullName evidence="1">15294_t:CDS:1</fullName>
    </submittedName>
</protein>
<dbReference type="EMBL" id="CAJVPP010023555">
    <property type="protein sequence ID" value="CAG8747620.1"/>
    <property type="molecule type" value="Genomic_DNA"/>
</dbReference>
<reference evidence="1" key="1">
    <citation type="submission" date="2021-06" db="EMBL/GenBank/DDBJ databases">
        <authorList>
            <person name="Kallberg Y."/>
            <person name="Tangrot J."/>
            <person name="Rosling A."/>
        </authorList>
    </citation>
    <scope>NUCLEOTIDE SEQUENCE</scope>
    <source>
        <strain evidence="1">87-6 pot B 2015</strain>
    </source>
</reference>
<proteinExistence type="predicted"/>
<evidence type="ECO:0000313" key="1">
    <source>
        <dbReference type="EMBL" id="CAG8747620.1"/>
    </source>
</evidence>
<name>A0A9N9IS97_FUNMO</name>
<dbReference type="Proteomes" id="UP000789375">
    <property type="component" value="Unassembled WGS sequence"/>
</dbReference>
<gene>
    <name evidence="1" type="ORF">FMOSSE_LOCUS16477</name>
</gene>